<feature type="non-terminal residue" evidence="1">
    <location>
        <position position="1"/>
    </location>
</feature>
<organism evidence="1 2">
    <name type="scientific">Scutellospora calospora</name>
    <dbReference type="NCBI Taxonomy" id="85575"/>
    <lineage>
        <taxon>Eukaryota</taxon>
        <taxon>Fungi</taxon>
        <taxon>Fungi incertae sedis</taxon>
        <taxon>Mucoromycota</taxon>
        <taxon>Glomeromycotina</taxon>
        <taxon>Glomeromycetes</taxon>
        <taxon>Diversisporales</taxon>
        <taxon>Gigasporaceae</taxon>
        <taxon>Scutellospora</taxon>
    </lineage>
</organism>
<dbReference type="Proteomes" id="UP000789860">
    <property type="component" value="Unassembled WGS sequence"/>
</dbReference>
<proteinExistence type="predicted"/>
<name>A0ACA9PT92_9GLOM</name>
<gene>
    <name evidence="1" type="ORF">SCALOS_LOCUS11353</name>
</gene>
<protein>
    <submittedName>
        <fullName evidence="1">11820_t:CDS:1</fullName>
    </submittedName>
</protein>
<evidence type="ECO:0000313" key="2">
    <source>
        <dbReference type="Proteomes" id="UP000789860"/>
    </source>
</evidence>
<evidence type="ECO:0000313" key="1">
    <source>
        <dbReference type="EMBL" id="CAG8723657.1"/>
    </source>
</evidence>
<dbReference type="EMBL" id="CAJVPM010048752">
    <property type="protein sequence ID" value="CAG8723657.1"/>
    <property type="molecule type" value="Genomic_DNA"/>
</dbReference>
<comment type="caution">
    <text evidence="1">The sequence shown here is derived from an EMBL/GenBank/DDBJ whole genome shotgun (WGS) entry which is preliminary data.</text>
</comment>
<sequence>NDLVNILNDTPFRVEEKHKGFVPFMAKYVILTAQKWDDDIEKRTTEIIFHQGSEEDFRNINWMVKLRNRIHTNEEVIEKSKKINNDGEHI</sequence>
<feature type="non-terminal residue" evidence="1">
    <location>
        <position position="90"/>
    </location>
</feature>
<reference evidence="1" key="1">
    <citation type="submission" date="2021-06" db="EMBL/GenBank/DDBJ databases">
        <authorList>
            <person name="Kallberg Y."/>
            <person name="Tangrot J."/>
            <person name="Rosling A."/>
        </authorList>
    </citation>
    <scope>NUCLEOTIDE SEQUENCE</scope>
    <source>
        <strain evidence="1">AU212A</strain>
    </source>
</reference>
<accession>A0ACA9PT92</accession>
<keyword evidence="2" id="KW-1185">Reference proteome</keyword>